<evidence type="ECO:0000313" key="4">
    <source>
        <dbReference type="Proteomes" id="UP001239462"/>
    </source>
</evidence>
<dbReference type="InterPro" id="IPR005232">
    <property type="entry name" value="LarE"/>
</dbReference>
<sequence length="311" mass="34031">MIGKLPQTSDQLQRLVDWFANLDVVVAFSGGVDSSVVLAAALRNSSASVTAVTAVSPSVAQWQVEIAKRVAEELGVPHRLIPTGETNLPAYQANDRDRCFHCKSTLYATVFDRIEAEKKNTVQSANATDSATKRIWLIVSGTNADDLGDYRPGIAAGDAAGIRKPLAELQFGKSQVRQLAKELGLSNADLPASPCLASRIAYGVEVTVDRLKRVESAETLLHQHGFTICRVRLHEGELARIEVPADAIHRFCEPRLWGSITKQFREFGFQYVTLDLEGFQSGSLNRPLVSIGDSDRSPQRHQVKGIEPSLR</sequence>
<evidence type="ECO:0000259" key="2">
    <source>
        <dbReference type="Pfam" id="PF00733"/>
    </source>
</evidence>
<organism evidence="3 4">
    <name type="scientific">Roseiconus lacunae</name>
    <dbReference type="NCBI Taxonomy" id="2605694"/>
    <lineage>
        <taxon>Bacteria</taxon>
        <taxon>Pseudomonadati</taxon>
        <taxon>Planctomycetota</taxon>
        <taxon>Planctomycetia</taxon>
        <taxon>Pirellulales</taxon>
        <taxon>Pirellulaceae</taxon>
        <taxon>Roseiconus</taxon>
    </lineage>
</organism>
<dbReference type="InterPro" id="IPR052188">
    <property type="entry name" value="Ni-pincer_cofactor_biosynth"/>
</dbReference>
<comment type="caution">
    <text evidence="3">The sequence shown here is derived from an EMBL/GenBank/DDBJ whole genome shotgun (WGS) entry which is preliminary data.</text>
</comment>
<dbReference type="CDD" id="cd01990">
    <property type="entry name" value="LarE-like"/>
    <property type="match status" value="1"/>
</dbReference>
<dbReference type="PANTHER" id="PTHR43169:SF2">
    <property type="entry name" value="NAD_GMP SYNTHASE DOMAIN-CONTAINING PROTEIN"/>
    <property type="match status" value="1"/>
</dbReference>
<reference evidence="3 4" key="1">
    <citation type="submission" date="2023-06" db="EMBL/GenBank/DDBJ databases">
        <title>Roseiconus lacunae JC819 isolated from Gulf of Mannar region, Tamil Nadu.</title>
        <authorList>
            <person name="Pk S."/>
            <person name="Ch S."/>
            <person name="Ch V.R."/>
        </authorList>
    </citation>
    <scope>NUCLEOTIDE SEQUENCE [LARGE SCALE GENOMIC DNA]</scope>
    <source>
        <strain evidence="3 4">JC819</strain>
    </source>
</reference>
<dbReference type="Gene3D" id="3.40.50.620">
    <property type="entry name" value="HUPs"/>
    <property type="match status" value="1"/>
</dbReference>
<name>A0ABT7PJT2_9BACT</name>
<protein>
    <submittedName>
        <fullName evidence="3">ATP-dependent sacrificial sulfur transferase LarE</fullName>
    </submittedName>
</protein>
<dbReference type="PANTHER" id="PTHR43169">
    <property type="entry name" value="EXSB FAMILY PROTEIN"/>
    <property type="match status" value="1"/>
</dbReference>
<dbReference type="InterPro" id="IPR014729">
    <property type="entry name" value="Rossmann-like_a/b/a_fold"/>
</dbReference>
<feature type="region of interest" description="Disordered" evidence="1">
    <location>
        <begin position="290"/>
        <end position="311"/>
    </location>
</feature>
<dbReference type="SUPFAM" id="SSF52402">
    <property type="entry name" value="Adenine nucleotide alpha hydrolases-like"/>
    <property type="match status" value="1"/>
</dbReference>
<dbReference type="RefSeq" id="WP_289164391.1">
    <property type="nucleotide sequence ID" value="NZ_JASZZN010000010.1"/>
</dbReference>
<keyword evidence="3" id="KW-0808">Transferase</keyword>
<dbReference type="Proteomes" id="UP001239462">
    <property type="component" value="Unassembled WGS sequence"/>
</dbReference>
<dbReference type="GO" id="GO:0016740">
    <property type="term" value="F:transferase activity"/>
    <property type="evidence" value="ECO:0007669"/>
    <property type="project" value="UniProtKB-KW"/>
</dbReference>
<evidence type="ECO:0000256" key="1">
    <source>
        <dbReference type="SAM" id="MobiDB-lite"/>
    </source>
</evidence>
<dbReference type="PIRSF" id="PIRSF006661">
    <property type="entry name" value="PP-lp_UCP006661"/>
    <property type="match status" value="1"/>
</dbReference>
<feature type="domain" description="Asparagine synthetase" evidence="2">
    <location>
        <begin position="21"/>
        <end position="86"/>
    </location>
</feature>
<keyword evidence="4" id="KW-1185">Reference proteome</keyword>
<evidence type="ECO:0000313" key="3">
    <source>
        <dbReference type="EMBL" id="MDM4016755.1"/>
    </source>
</evidence>
<dbReference type="EMBL" id="JASZZN010000010">
    <property type="protein sequence ID" value="MDM4016755.1"/>
    <property type="molecule type" value="Genomic_DNA"/>
</dbReference>
<accession>A0ABT7PJT2</accession>
<dbReference type="Pfam" id="PF00733">
    <property type="entry name" value="Asn_synthase"/>
    <property type="match status" value="1"/>
</dbReference>
<dbReference type="InterPro" id="IPR001962">
    <property type="entry name" value="Asn_synthase"/>
</dbReference>
<proteinExistence type="predicted"/>
<dbReference type="NCBIfam" id="TIGR00268">
    <property type="entry name" value="ATP-dependent sacrificial sulfur transferase LarE"/>
    <property type="match status" value="1"/>
</dbReference>
<gene>
    <name evidence="3" type="primary">larE</name>
    <name evidence="3" type="ORF">QTN89_15020</name>
</gene>